<keyword evidence="2" id="KW-1185">Reference proteome</keyword>
<reference evidence="1" key="2">
    <citation type="submission" date="2019-01" db="UniProtKB">
        <authorList>
            <consortium name="EnsemblPlants"/>
        </authorList>
    </citation>
    <scope>IDENTIFICATION</scope>
    <source>
        <strain evidence="1">cv. Heinz 1706</strain>
    </source>
</reference>
<accession>A0A3Q7HSU3</accession>
<organism evidence="1">
    <name type="scientific">Solanum lycopersicum</name>
    <name type="common">Tomato</name>
    <name type="synonym">Lycopersicon esculentum</name>
    <dbReference type="NCBI Taxonomy" id="4081"/>
    <lineage>
        <taxon>Eukaryota</taxon>
        <taxon>Viridiplantae</taxon>
        <taxon>Streptophyta</taxon>
        <taxon>Embryophyta</taxon>
        <taxon>Tracheophyta</taxon>
        <taxon>Spermatophyta</taxon>
        <taxon>Magnoliopsida</taxon>
        <taxon>eudicotyledons</taxon>
        <taxon>Gunneridae</taxon>
        <taxon>Pentapetalae</taxon>
        <taxon>asterids</taxon>
        <taxon>lamiids</taxon>
        <taxon>Solanales</taxon>
        <taxon>Solanaceae</taxon>
        <taxon>Solanoideae</taxon>
        <taxon>Solaneae</taxon>
        <taxon>Solanum</taxon>
        <taxon>Solanum subgen. Lycopersicon</taxon>
    </lineage>
</organism>
<dbReference type="Proteomes" id="UP000004994">
    <property type="component" value="Chromosome 8"/>
</dbReference>
<evidence type="ECO:0000313" key="2">
    <source>
        <dbReference type="Proteomes" id="UP000004994"/>
    </source>
</evidence>
<sequence>MRSELLDYKLKLALKDAAKSSILSKDWRNKWVTRAQLDFLSELFTSFNNNQVVKIVILRVHQGPILKFTAPRLFLYPPNLTCYLDIYYWMFMSITLLFKYSQATNIIYLLIFFTFHKLRYLELDMCFFRPPPNFKELTKPVLASKWPLIESLRLTRCTEFDILEIDAANLKCFGFFGTLKSICLKNAPILRSVIVWLNSVIPFTCHPPEELELGGSSIEYLAMGGIPENLPIALNNKYNVDEVSSTGYVITSCAKLQEVTIECGVVGIAVEPVIQLLQAKSFSCGAVKLLQNVEMHYFIGFEMEIEFVKSILASAPVLKEIFNG</sequence>
<dbReference type="PANTHER" id="PTHR31639:SF312">
    <property type="entry name" value="CYCLIN-LIKE F-BOX"/>
    <property type="match status" value="1"/>
</dbReference>
<name>A0A3Q7HSU3_SOLLC</name>
<protein>
    <recommendedName>
        <fullName evidence="3">FBD domain-containing protein</fullName>
    </recommendedName>
</protein>
<evidence type="ECO:0008006" key="3">
    <source>
        <dbReference type="Google" id="ProtNLM"/>
    </source>
</evidence>
<dbReference type="PANTHER" id="PTHR31639">
    <property type="entry name" value="F-BOX PROTEIN-LIKE"/>
    <property type="match status" value="1"/>
</dbReference>
<dbReference type="EnsemblPlants" id="Solyc08g074897.1.1">
    <property type="protein sequence ID" value="Solyc08g074897.1.1"/>
    <property type="gene ID" value="Solyc08g074897.1"/>
</dbReference>
<proteinExistence type="predicted"/>
<dbReference type="InParanoid" id="A0A3Q7HSU3"/>
<evidence type="ECO:0000313" key="1">
    <source>
        <dbReference type="EnsemblPlants" id="Solyc08g074897.1.1"/>
    </source>
</evidence>
<dbReference type="AlphaFoldDB" id="A0A3Q7HSU3"/>
<dbReference type="Gramene" id="Solyc08g074897.1.1">
    <property type="protein sequence ID" value="Solyc08g074897.1.1"/>
    <property type="gene ID" value="Solyc08g074897.1"/>
</dbReference>
<reference evidence="1" key="1">
    <citation type="journal article" date="2012" name="Nature">
        <title>The tomato genome sequence provides insights into fleshy fruit evolution.</title>
        <authorList>
            <consortium name="Tomato Genome Consortium"/>
        </authorList>
    </citation>
    <scope>NUCLEOTIDE SEQUENCE [LARGE SCALE GENOMIC DNA]</scope>
    <source>
        <strain evidence="1">cv. Heinz 1706</strain>
    </source>
</reference>